<dbReference type="SUPFAM" id="SSF51735">
    <property type="entry name" value="NAD(P)-binding Rossmann-fold domains"/>
    <property type="match status" value="1"/>
</dbReference>
<dbReference type="GO" id="GO:0009893">
    <property type="term" value="P:positive regulation of metabolic process"/>
    <property type="evidence" value="ECO:0007669"/>
    <property type="project" value="UniProtKB-ARBA"/>
</dbReference>
<evidence type="ECO:0000256" key="3">
    <source>
        <dbReference type="ARBA" id="ARBA00023002"/>
    </source>
</evidence>
<dbReference type="GO" id="GO:0048038">
    <property type="term" value="F:quinone binding"/>
    <property type="evidence" value="ECO:0007669"/>
    <property type="project" value="TreeGrafter"/>
</dbReference>
<comment type="similarity">
    <text evidence="1">Belongs to the short-chain dehydrogenases/reductases (SDR) family.</text>
</comment>
<dbReference type="SMART" id="SM00066">
    <property type="entry name" value="GAL4"/>
    <property type="match status" value="1"/>
</dbReference>
<dbReference type="InterPro" id="IPR036291">
    <property type="entry name" value="NAD(P)-bd_dom_sf"/>
</dbReference>
<feature type="domain" description="Zn(2)-C6 fungal-type" evidence="9">
    <location>
        <begin position="38"/>
        <end position="82"/>
    </location>
</feature>
<evidence type="ECO:0000256" key="1">
    <source>
        <dbReference type="ARBA" id="ARBA00006484"/>
    </source>
</evidence>
<dbReference type="SUPFAM" id="SSF57701">
    <property type="entry name" value="Zn2/Cys6 DNA-binding domain"/>
    <property type="match status" value="1"/>
</dbReference>
<evidence type="ECO:0000313" key="11">
    <source>
        <dbReference type="Proteomes" id="UP000248817"/>
    </source>
</evidence>
<dbReference type="GO" id="GO:0000981">
    <property type="term" value="F:DNA-binding transcription factor activity, RNA polymerase II-specific"/>
    <property type="evidence" value="ECO:0007669"/>
    <property type="project" value="InterPro"/>
</dbReference>
<dbReference type="EMBL" id="KZ825478">
    <property type="protein sequence ID" value="PYI34104.1"/>
    <property type="molecule type" value="Genomic_DNA"/>
</dbReference>
<feature type="compositionally biased region" description="Low complexity" evidence="8">
    <location>
        <begin position="105"/>
        <end position="122"/>
    </location>
</feature>
<dbReference type="GO" id="GO:0003677">
    <property type="term" value="F:DNA binding"/>
    <property type="evidence" value="ECO:0007669"/>
    <property type="project" value="UniProtKB-KW"/>
</dbReference>
<keyword evidence="4" id="KW-0805">Transcription regulation</keyword>
<dbReference type="PRINTS" id="PR00081">
    <property type="entry name" value="GDHRDH"/>
</dbReference>
<feature type="region of interest" description="Disordered" evidence="8">
    <location>
        <begin position="211"/>
        <end position="255"/>
    </location>
</feature>
<evidence type="ECO:0000256" key="8">
    <source>
        <dbReference type="SAM" id="MobiDB-lite"/>
    </source>
</evidence>
<dbReference type="InterPro" id="IPR002347">
    <property type="entry name" value="SDR_fam"/>
</dbReference>
<gene>
    <name evidence="10" type="ORF">BP00DRAFT_443963</name>
</gene>
<dbReference type="GO" id="GO:0044550">
    <property type="term" value="P:secondary metabolite biosynthetic process"/>
    <property type="evidence" value="ECO:0007669"/>
    <property type="project" value="UniProtKB-ARBA"/>
</dbReference>
<evidence type="ECO:0000256" key="4">
    <source>
        <dbReference type="ARBA" id="ARBA00023015"/>
    </source>
</evidence>
<feature type="compositionally biased region" description="Polar residues" evidence="8">
    <location>
        <begin position="169"/>
        <end position="192"/>
    </location>
</feature>
<feature type="compositionally biased region" description="Low complexity" evidence="8">
    <location>
        <begin position="244"/>
        <end position="253"/>
    </location>
</feature>
<dbReference type="Pfam" id="PF00106">
    <property type="entry name" value="adh_short"/>
    <property type="match status" value="1"/>
</dbReference>
<dbReference type="PANTHER" id="PTHR42760:SF133">
    <property type="entry name" value="3-OXOACYL-[ACYL-CARRIER-PROTEIN] REDUCTASE"/>
    <property type="match status" value="1"/>
</dbReference>
<dbReference type="InterPro" id="IPR020904">
    <property type="entry name" value="Sc_DH/Rdtase_CS"/>
</dbReference>
<keyword evidence="7" id="KW-0539">Nucleus</keyword>
<feature type="region of interest" description="Disordered" evidence="8">
    <location>
        <begin position="717"/>
        <end position="761"/>
    </location>
</feature>
<feature type="compositionally biased region" description="Gly residues" evidence="8">
    <location>
        <begin position="734"/>
        <end position="751"/>
    </location>
</feature>
<feature type="region of interest" description="Disordered" evidence="8">
    <location>
        <begin position="105"/>
        <end position="192"/>
    </location>
</feature>
<keyword evidence="5" id="KW-0238">DNA-binding</keyword>
<feature type="region of interest" description="Disordered" evidence="8">
    <location>
        <begin position="1"/>
        <end position="28"/>
    </location>
</feature>
<keyword evidence="3" id="KW-0560">Oxidoreductase</keyword>
<dbReference type="Gene3D" id="3.40.50.720">
    <property type="entry name" value="NAD(P)-binding Rossmann-like Domain"/>
    <property type="match status" value="1"/>
</dbReference>
<dbReference type="Proteomes" id="UP000248817">
    <property type="component" value="Unassembled WGS sequence"/>
</dbReference>
<dbReference type="PRINTS" id="PR00080">
    <property type="entry name" value="SDRFAMILY"/>
</dbReference>
<evidence type="ECO:0000259" key="9">
    <source>
        <dbReference type="PROSITE" id="PS50048"/>
    </source>
</evidence>
<accession>A0A2V5IIV2</accession>
<dbReference type="InterPro" id="IPR036864">
    <property type="entry name" value="Zn2-C6_fun-type_DNA-bd_sf"/>
</dbReference>
<reference evidence="10 11" key="1">
    <citation type="submission" date="2018-02" db="EMBL/GenBank/DDBJ databases">
        <title>The genomes of Aspergillus section Nigri reveals drivers in fungal speciation.</title>
        <authorList>
            <consortium name="DOE Joint Genome Institute"/>
            <person name="Vesth T.C."/>
            <person name="Nybo J."/>
            <person name="Theobald S."/>
            <person name="Brandl J."/>
            <person name="Frisvad J.C."/>
            <person name="Nielsen K.F."/>
            <person name="Lyhne E.K."/>
            <person name="Kogle M.E."/>
            <person name="Kuo A."/>
            <person name="Riley R."/>
            <person name="Clum A."/>
            <person name="Nolan M."/>
            <person name="Lipzen A."/>
            <person name="Salamov A."/>
            <person name="Henrissat B."/>
            <person name="Wiebenga A."/>
            <person name="De vries R.P."/>
            <person name="Grigoriev I.V."/>
            <person name="Mortensen U.H."/>
            <person name="Andersen M.R."/>
            <person name="Baker S.E."/>
        </authorList>
    </citation>
    <scope>NUCLEOTIDE SEQUENCE [LARGE SCALE GENOMIC DNA]</scope>
    <source>
        <strain evidence="10 11">CBS 114.80</strain>
    </source>
</reference>
<evidence type="ECO:0000256" key="2">
    <source>
        <dbReference type="ARBA" id="ARBA00022857"/>
    </source>
</evidence>
<evidence type="ECO:0000256" key="6">
    <source>
        <dbReference type="ARBA" id="ARBA00023163"/>
    </source>
</evidence>
<evidence type="ECO:0000256" key="7">
    <source>
        <dbReference type="ARBA" id="ARBA00023242"/>
    </source>
</evidence>
<dbReference type="InterPro" id="IPR001138">
    <property type="entry name" value="Zn2Cys6_DnaBD"/>
</dbReference>
<protein>
    <submittedName>
        <fullName evidence="10">NAD(P)-binding protein</fullName>
    </submittedName>
</protein>
<dbReference type="InterPro" id="IPR057326">
    <property type="entry name" value="KR_dom"/>
</dbReference>
<name>A0A2V5IIV2_9EURO</name>
<dbReference type="GO" id="GO:0016616">
    <property type="term" value="F:oxidoreductase activity, acting on the CH-OH group of donors, NAD or NADP as acceptor"/>
    <property type="evidence" value="ECO:0007669"/>
    <property type="project" value="TreeGrafter"/>
</dbReference>
<dbReference type="GO" id="GO:0006633">
    <property type="term" value="P:fatty acid biosynthetic process"/>
    <property type="evidence" value="ECO:0007669"/>
    <property type="project" value="TreeGrafter"/>
</dbReference>
<dbReference type="CDD" id="cd00067">
    <property type="entry name" value="GAL4"/>
    <property type="match status" value="1"/>
</dbReference>
<dbReference type="SMART" id="SM00822">
    <property type="entry name" value="PKS_KR"/>
    <property type="match status" value="1"/>
</dbReference>
<evidence type="ECO:0000256" key="5">
    <source>
        <dbReference type="ARBA" id="ARBA00023125"/>
    </source>
</evidence>
<dbReference type="AlphaFoldDB" id="A0A2V5IIV2"/>
<sequence>MLAETHSVIKTDHHAPRTPGPGAATTNLLDNTPKLRAACENCRRSKVKCNLSVAGGKEASSASSSSSSACIRCLRHGLTCRYRVANRSGKPKGSKNRATLRKLGQLQLQQQQQQQQQQQNQHQHAEQRKPMIPRGGGGGNLHGGWNYIEPFVSSQPPSVVDGILEEPSPQDTSQPSHSNSPDSQGVSMTDVSSLLDESCAAAAQHLGYPRPPHPSCMGGPPSGGYVPPPPPPPPPQLSIFDQPTTTTTTTTTTSSMSPTFLQKEFITKGITSCPLAVHMQPTCDCGDALVFHMNRLRSVTTMVHLHPPRLDLLLQAIATALATCRLFLQCPGCPKDGTHLLYAASIVDFTVQLFDFAIPYELSLTATTTTTAAAAVAVPTSASTTTSTSPTNDPGVLVGYGEYEIAVDETRRIRRYLLRGRLLQCRAVVGLLQETTEVSRQELFVRSSSSPGAGAGAADLTAAFENGDLILQILAGHDATVEAFLLALAGEGCGLLAHQTALITGAAQGIGAETARLFAREGARVVIADVDGEKSHALAQALNAQHGPNTALAIPGDLTDETYITTLIQQTAAFGHGKIHILVNNAGFTWDGVIHKMTTHQFTTMLAIHATAPFQLVRAAAPFFRVKDGDARCIVNISSTSGVHGNAGQANYSTAKAAITGLTKTIAKEWGPGFGVRANTVAFGHVRTRLTAPKEDGAVMVTAAGERVALGIPGAQLAARRGGASPEGEEDGNGDGNGNGKGDGNGKGPGGQYPDIPLGRPASAEEAARVVLAVASPLFAYVTGETIRVTGGRNM</sequence>
<feature type="compositionally biased region" description="Pro residues" evidence="8">
    <location>
        <begin position="226"/>
        <end position="236"/>
    </location>
</feature>
<evidence type="ECO:0000313" key="10">
    <source>
        <dbReference type="EMBL" id="PYI34104.1"/>
    </source>
</evidence>
<dbReference type="Gene3D" id="4.10.240.10">
    <property type="entry name" value="Zn(2)-C6 fungal-type DNA-binding domain"/>
    <property type="match status" value="1"/>
</dbReference>
<organism evidence="10 11">
    <name type="scientific">Aspergillus indologenus CBS 114.80</name>
    <dbReference type="NCBI Taxonomy" id="1450541"/>
    <lineage>
        <taxon>Eukaryota</taxon>
        <taxon>Fungi</taxon>
        <taxon>Dikarya</taxon>
        <taxon>Ascomycota</taxon>
        <taxon>Pezizomycotina</taxon>
        <taxon>Eurotiomycetes</taxon>
        <taxon>Eurotiomycetidae</taxon>
        <taxon>Eurotiales</taxon>
        <taxon>Aspergillaceae</taxon>
        <taxon>Aspergillus</taxon>
        <taxon>Aspergillus subgen. Circumdati</taxon>
    </lineage>
</organism>
<dbReference type="PROSITE" id="PS00061">
    <property type="entry name" value="ADH_SHORT"/>
    <property type="match status" value="1"/>
</dbReference>
<dbReference type="GO" id="GO:0008270">
    <property type="term" value="F:zinc ion binding"/>
    <property type="evidence" value="ECO:0007669"/>
    <property type="project" value="InterPro"/>
</dbReference>
<dbReference type="Pfam" id="PF00172">
    <property type="entry name" value="Zn_clus"/>
    <property type="match status" value="1"/>
</dbReference>
<keyword evidence="11" id="KW-1185">Reference proteome</keyword>
<dbReference type="PROSITE" id="PS50048">
    <property type="entry name" value="ZN2_CY6_FUNGAL_2"/>
    <property type="match status" value="1"/>
</dbReference>
<keyword evidence="2" id="KW-0521">NADP</keyword>
<proteinExistence type="inferred from homology"/>
<keyword evidence="6" id="KW-0804">Transcription</keyword>
<dbReference type="PANTHER" id="PTHR42760">
    <property type="entry name" value="SHORT-CHAIN DEHYDROGENASES/REDUCTASES FAMILY MEMBER"/>
    <property type="match status" value="1"/>
</dbReference>